<sequence length="320" mass="35332">MNNVGQTQWNYLTHTELSAWKTSLINCSGNQECIAQVNAKYDNLNKTNFNHFKNYCATDFNSHRCSNLIRHFQAGTQGDYNLKHLPGLYTDISRLGGTHASTTINSVKINNATGGYLIRDTGINHINRYNGNEAQALVGELANERLYGGGRAGTVVGNDRYGVGVNTKGTTINSSDVAVGTINPVTGHRVLGQHTVERGSTSDYIVEGSKPSTKGSLITIQRQYYENPGHHDPRGGGNNRYDSTKSVLPANHINLWERSIMTSDGNRWARENQNGRIVYHRFQNDGNGNFHWNGSTDGVTNSGKDRRISINHVPNSIRGK</sequence>
<evidence type="ECO:0000313" key="2">
    <source>
        <dbReference type="Proteomes" id="UP001324384"/>
    </source>
</evidence>
<dbReference type="RefSeq" id="WP_327037485.1">
    <property type="nucleotide sequence ID" value="NZ_CP139961.1"/>
</dbReference>
<name>A0ABZ0WXA0_9GAMM</name>
<dbReference type="EMBL" id="CP139961">
    <property type="protein sequence ID" value="WQE03879.1"/>
    <property type="molecule type" value="Genomic_DNA"/>
</dbReference>
<protein>
    <submittedName>
        <fullName evidence="1">Uncharacterized protein</fullName>
    </submittedName>
</protein>
<keyword evidence="2" id="KW-1185">Reference proteome</keyword>
<gene>
    <name evidence="1" type="ORF">U0021_09100</name>
</gene>
<proteinExistence type="predicted"/>
<reference evidence="1 2" key="1">
    <citation type="submission" date="2023-12" db="EMBL/GenBank/DDBJ databases">
        <title>Genome sequencing and assembly of bacterial species from a model synthetic community.</title>
        <authorList>
            <person name="Hogle S.L."/>
        </authorList>
    </citation>
    <scope>NUCLEOTIDE SEQUENCE [LARGE SCALE GENOMIC DNA]</scope>
    <source>
        <strain evidence="1 2">HAMBI_2792</strain>
    </source>
</reference>
<evidence type="ECO:0000313" key="1">
    <source>
        <dbReference type="EMBL" id="WQE03879.1"/>
    </source>
</evidence>
<accession>A0ABZ0WXA0</accession>
<organism evidence="1 2">
    <name type="scientific">Moraxella canis</name>
    <dbReference type="NCBI Taxonomy" id="90239"/>
    <lineage>
        <taxon>Bacteria</taxon>
        <taxon>Pseudomonadati</taxon>
        <taxon>Pseudomonadota</taxon>
        <taxon>Gammaproteobacteria</taxon>
        <taxon>Moraxellales</taxon>
        <taxon>Moraxellaceae</taxon>
        <taxon>Moraxella</taxon>
    </lineage>
</organism>
<dbReference type="Proteomes" id="UP001324384">
    <property type="component" value="Chromosome"/>
</dbReference>